<dbReference type="HAMAP" id="MF_00108">
    <property type="entry name" value="IspD"/>
    <property type="match status" value="1"/>
</dbReference>
<evidence type="ECO:0000256" key="4">
    <source>
        <dbReference type="RuleBase" id="RU000363"/>
    </source>
</evidence>
<keyword evidence="2 3" id="KW-0548">Nucleotidyltransferase</keyword>
<dbReference type="InterPro" id="IPR020904">
    <property type="entry name" value="Sc_DH/Rdtase_CS"/>
</dbReference>
<gene>
    <name evidence="3" type="primary">ispD</name>
    <name evidence="5" type="ORF">DC077_00160</name>
</gene>
<keyword evidence="1 3" id="KW-0808">Transferase</keyword>
<comment type="similarity">
    <text evidence="3">Belongs to the IspD/TarI cytidylyltransferase family. IspD subfamily.</text>
</comment>
<dbReference type="PRINTS" id="PR00081">
    <property type="entry name" value="GDHRDH"/>
</dbReference>
<dbReference type="InterPro" id="IPR036291">
    <property type="entry name" value="NAD(P)-bd_dom_sf"/>
</dbReference>
<dbReference type="Gene3D" id="3.40.50.720">
    <property type="entry name" value="NAD(P)-binding Rossmann-like Domain"/>
    <property type="match status" value="1"/>
</dbReference>
<dbReference type="EC" id="2.7.7.60" evidence="3"/>
<feature type="site" description="Transition state stabilizer" evidence="3">
    <location>
        <position position="23"/>
    </location>
</feature>
<comment type="similarity">
    <text evidence="4">Belongs to the short-chain dehydrogenases/reductases (SDR) family.</text>
</comment>
<keyword evidence="3" id="KW-0414">Isoprene biosynthesis</keyword>
<dbReference type="PANTHER" id="PTHR32125">
    <property type="entry name" value="2-C-METHYL-D-ERYTHRITOL 4-PHOSPHATE CYTIDYLYLTRANSFERASE, CHLOROPLASTIC"/>
    <property type="match status" value="1"/>
</dbReference>
<proteinExistence type="inferred from homology"/>
<evidence type="ECO:0000256" key="3">
    <source>
        <dbReference type="HAMAP-Rule" id="MF_00108"/>
    </source>
</evidence>
<dbReference type="InterPro" id="IPR012115">
    <property type="entry name" value="CDP-ribitol_syn"/>
</dbReference>
<comment type="caution">
    <text evidence="5">The sequence shown here is derived from an EMBL/GenBank/DDBJ whole genome shotgun (WGS) entry which is preliminary data.</text>
</comment>
<feature type="site" description="Positions MEP for the nucleophilic attack" evidence="3">
    <location>
        <position position="158"/>
    </location>
</feature>
<evidence type="ECO:0000313" key="5">
    <source>
        <dbReference type="EMBL" id="PWD87737.1"/>
    </source>
</evidence>
<dbReference type="RefSeq" id="WP_109217712.1">
    <property type="nucleotide sequence ID" value="NZ_QEWW01000001.1"/>
</dbReference>
<dbReference type="GO" id="GO:0050518">
    <property type="term" value="F:2-C-methyl-D-erythritol 4-phosphate cytidylyltransferase activity"/>
    <property type="evidence" value="ECO:0007669"/>
    <property type="project" value="UniProtKB-UniRule"/>
</dbReference>
<organism evidence="5 6">
    <name type="scientific">Ignatzschineria cameli</name>
    <dbReference type="NCBI Taxonomy" id="2182793"/>
    <lineage>
        <taxon>Bacteria</taxon>
        <taxon>Pseudomonadati</taxon>
        <taxon>Pseudomonadota</taxon>
        <taxon>Gammaproteobacteria</taxon>
        <taxon>Cardiobacteriales</taxon>
        <taxon>Ignatzschineriaceae</taxon>
        <taxon>Ignatzschineria</taxon>
    </lineage>
</organism>
<dbReference type="InterPro" id="IPR034683">
    <property type="entry name" value="IspD/TarI"/>
</dbReference>
<comment type="function">
    <text evidence="3">Catalyzes the formation of 4-diphosphocytidyl-2-C-methyl-D-erythritol from CTP and 2-C-methyl-D-erythritol 4-phosphate (MEP).</text>
</comment>
<dbReference type="AlphaFoldDB" id="A0A2U2ASV5"/>
<sequence>MSKVVGVILAGGVGARMGLGYPKQFAKIAGKTVLEHTLDIFQYHDNIDEIIVVAVPFYEEGIRKIVLNGDYTKVTKVINGGKERTDSTKSALSSLHNYPESTKLIIHDSVRPLLSAHVIDECIKKLDSYNAVDVVIPCSDTIVKLNSTHDEIIEIPNRSDLRQGQTPQAFNLGTLREAYKRYEALKLSGTCDCGIVLKALPEEKIAVVSGSETNIKLTQSVDLFLADKLFQSRSNCTLEQLSSADIFQKLNGKVIVVFGGSYGIGAEIIELADHYKAKSYSFSRSSGVNVKDITSIEKALADVYKKEKRIDYVVNTAAILSNQPLDHMEASQIAEMVSINLTGAINVALVAKKYLKKSRGALLNFTSSSYTRGRAFSSVYSSTKAGVVNLTQALAEEWMDESIRVNCINPERTKTPMRLNNFGIEPEDTLLDAQTVAFASLLALINNTTGNVIDVKRKDKQFIDSILDIKSEKDEDWVSELI</sequence>
<accession>A0A2U2ASV5</accession>
<dbReference type="PANTHER" id="PTHR32125:SF4">
    <property type="entry name" value="2-C-METHYL-D-ERYTHRITOL 4-PHOSPHATE CYTIDYLYLTRANSFERASE, CHLOROPLASTIC"/>
    <property type="match status" value="1"/>
</dbReference>
<dbReference type="PROSITE" id="PS00061">
    <property type="entry name" value="ADH_SHORT"/>
    <property type="match status" value="1"/>
</dbReference>
<dbReference type="SUPFAM" id="SSF51735">
    <property type="entry name" value="NAD(P)-binding Rossmann-fold domains"/>
    <property type="match status" value="1"/>
</dbReference>
<evidence type="ECO:0000313" key="6">
    <source>
        <dbReference type="Proteomes" id="UP000245059"/>
    </source>
</evidence>
<evidence type="ECO:0000256" key="2">
    <source>
        <dbReference type="ARBA" id="ARBA00022695"/>
    </source>
</evidence>
<name>A0A2U2ASV5_9GAMM</name>
<reference evidence="6" key="1">
    <citation type="submission" date="2018-05" db="EMBL/GenBank/DDBJ databases">
        <title>Ignatzschineria dubaiensis sp. nov., isolated from necrotic foot tissues of dromedaries (Camelus dromedarius) and associated maggots in Dubai, United Arab Emirates.</title>
        <authorList>
            <person name="Tsang C.C."/>
            <person name="Tang J.Y.M."/>
            <person name="Fong J.Y.H."/>
            <person name="Kinne J."/>
            <person name="Lee H.H."/>
            <person name="Joseph M."/>
            <person name="Jose S."/>
            <person name="Schuster R.K."/>
            <person name="Tang Y."/>
            <person name="Sivakumar S."/>
            <person name="Chen J.H.K."/>
            <person name="Teng J.L.L."/>
            <person name="Lau S.K.P."/>
            <person name="Wernery U."/>
            <person name="Woo P.C.Y."/>
        </authorList>
    </citation>
    <scope>NUCLEOTIDE SEQUENCE [LARGE SCALE GENOMIC DNA]</scope>
    <source>
        <strain evidence="6">UAE-HKU57</strain>
    </source>
</reference>
<feature type="site" description="Transition state stabilizer" evidence="3">
    <location>
        <position position="16"/>
    </location>
</feature>
<dbReference type="Gene3D" id="3.90.550.10">
    <property type="entry name" value="Spore Coat Polysaccharide Biosynthesis Protein SpsA, Chain A"/>
    <property type="match status" value="1"/>
</dbReference>
<dbReference type="InterPro" id="IPR001228">
    <property type="entry name" value="IspD"/>
</dbReference>
<dbReference type="Proteomes" id="UP000245059">
    <property type="component" value="Unassembled WGS sequence"/>
</dbReference>
<dbReference type="SUPFAM" id="SSF53448">
    <property type="entry name" value="Nucleotide-diphospho-sugar transferases"/>
    <property type="match status" value="1"/>
</dbReference>
<feature type="site" description="Positions MEP for the nucleophilic attack" evidence="3">
    <location>
        <position position="216"/>
    </location>
</feature>
<dbReference type="CDD" id="cd02516">
    <property type="entry name" value="CDP-ME_synthetase"/>
    <property type="match status" value="1"/>
</dbReference>
<dbReference type="Pfam" id="PF00106">
    <property type="entry name" value="adh_short"/>
    <property type="match status" value="1"/>
</dbReference>
<dbReference type="PRINTS" id="PR00080">
    <property type="entry name" value="SDRFAMILY"/>
</dbReference>
<dbReference type="EMBL" id="QEWW01000001">
    <property type="protein sequence ID" value="PWD87737.1"/>
    <property type="molecule type" value="Genomic_DNA"/>
</dbReference>
<dbReference type="FunFam" id="3.90.550.10:FF:000003">
    <property type="entry name" value="2-C-methyl-D-erythritol 4-phosphate cytidylyltransferase"/>
    <property type="match status" value="1"/>
</dbReference>
<comment type="pathway">
    <text evidence="3">Isoprenoid biosynthesis; isopentenyl diphosphate biosynthesis via DXP pathway; isopentenyl diphosphate from 1-deoxy-D-xylulose 5-phosphate: step 2/6.</text>
</comment>
<dbReference type="InterPro" id="IPR002347">
    <property type="entry name" value="SDR_fam"/>
</dbReference>
<dbReference type="GO" id="GO:0019288">
    <property type="term" value="P:isopentenyl diphosphate biosynthetic process, methylerythritol 4-phosphate pathway"/>
    <property type="evidence" value="ECO:0007669"/>
    <property type="project" value="UniProtKB-UniRule"/>
</dbReference>
<comment type="catalytic activity">
    <reaction evidence="3">
        <text>2-C-methyl-D-erythritol 4-phosphate + CTP + H(+) = 4-CDP-2-C-methyl-D-erythritol + diphosphate</text>
        <dbReference type="Rhea" id="RHEA:13429"/>
        <dbReference type="ChEBI" id="CHEBI:15378"/>
        <dbReference type="ChEBI" id="CHEBI:33019"/>
        <dbReference type="ChEBI" id="CHEBI:37563"/>
        <dbReference type="ChEBI" id="CHEBI:57823"/>
        <dbReference type="ChEBI" id="CHEBI:58262"/>
        <dbReference type="EC" id="2.7.7.60"/>
    </reaction>
</comment>
<dbReference type="InterPro" id="IPR029044">
    <property type="entry name" value="Nucleotide-diphossugar_trans"/>
</dbReference>
<evidence type="ECO:0000256" key="1">
    <source>
        <dbReference type="ARBA" id="ARBA00022679"/>
    </source>
</evidence>
<dbReference type="CDD" id="cd05233">
    <property type="entry name" value="SDR_c"/>
    <property type="match status" value="1"/>
</dbReference>
<dbReference type="UniPathway" id="UPA00056">
    <property type="reaction ID" value="UER00093"/>
</dbReference>
<protein>
    <recommendedName>
        <fullName evidence="3">2-C-methyl-D-erythritol 4-phosphate cytidylyltransferase</fullName>
        <ecNumber evidence="3">2.7.7.60</ecNumber>
    </recommendedName>
    <alternativeName>
        <fullName evidence="3">4-diphosphocytidyl-2C-methyl-D-erythritol synthase</fullName>
    </alternativeName>
    <alternativeName>
        <fullName evidence="3">MEP cytidylyltransferase</fullName>
        <shortName evidence="3">MCT</shortName>
    </alternativeName>
</protein>
<dbReference type="InterPro" id="IPR050088">
    <property type="entry name" value="IspD/TarI_cytidylyltransf_bact"/>
</dbReference>
<dbReference type="PIRSF" id="PIRSF036586">
    <property type="entry name" value="CDP-ribitol_syn"/>
    <property type="match status" value="1"/>
</dbReference>
<dbReference type="Pfam" id="PF01128">
    <property type="entry name" value="IspD"/>
    <property type="match status" value="1"/>
</dbReference>